<name>A0ABP8MVY0_9BACT</name>
<evidence type="ECO:0000313" key="1">
    <source>
        <dbReference type="EMBL" id="GAA4457004.1"/>
    </source>
</evidence>
<dbReference type="EMBL" id="BAABEZ010000022">
    <property type="protein sequence ID" value="GAA4457004.1"/>
    <property type="molecule type" value="Genomic_DNA"/>
</dbReference>
<comment type="caution">
    <text evidence="1">The sequence shown here is derived from an EMBL/GenBank/DDBJ whole genome shotgun (WGS) entry which is preliminary data.</text>
</comment>
<organism evidence="1 2">
    <name type="scientific">Rurimicrobium arvi</name>
    <dbReference type="NCBI Taxonomy" id="2049916"/>
    <lineage>
        <taxon>Bacteria</taxon>
        <taxon>Pseudomonadati</taxon>
        <taxon>Bacteroidota</taxon>
        <taxon>Chitinophagia</taxon>
        <taxon>Chitinophagales</taxon>
        <taxon>Chitinophagaceae</taxon>
        <taxon>Rurimicrobium</taxon>
    </lineage>
</organism>
<proteinExistence type="predicted"/>
<accession>A0ABP8MVY0</accession>
<dbReference type="RefSeq" id="WP_344827177.1">
    <property type="nucleotide sequence ID" value="NZ_BAABEZ010000022.1"/>
</dbReference>
<sequence length="77" mass="9010">MPTITITHQSERTKHRFTVANPDMLSEEEVNAICQEMYVESLFINGKWYDCTRRPSIAVYLEMQDKKKKKGSRKGSK</sequence>
<keyword evidence="2" id="KW-1185">Reference proteome</keyword>
<reference evidence="2" key="1">
    <citation type="journal article" date="2019" name="Int. J. Syst. Evol. Microbiol.">
        <title>The Global Catalogue of Microorganisms (GCM) 10K type strain sequencing project: providing services to taxonomists for standard genome sequencing and annotation.</title>
        <authorList>
            <consortium name="The Broad Institute Genomics Platform"/>
            <consortium name="The Broad Institute Genome Sequencing Center for Infectious Disease"/>
            <person name="Wu L."/>
            <person name="Ma J."/>
        </authorList>
    </citation>
    <scope>NUCLEOTIDE SEQUENCE [LARGE SCALE GENOMIC DNA]</scope>
    <source>
        <strain evidence="2">JCM 31921</strain>
    </source>
</reference>
<gene>
    <name evidence="1" type="ORF">GCM10023092_23160</name>
</gene>
<protein>
    <submittedName>
        <fullName evidence="1">Uncharacterized protein</fullName>
    </submittedName>
</protein>
<evidence type="ECO:0000313" key="2">
    <source>
        <dbReference type="Proteomes" id="UP001501410"/>
    </source>
</evidence>
<dbReference type="Proteomes" id="UP001501410">
    <property type="component" value="Unassembled WGS sequence"/>
</dbReference>